<protein>
    <submittedName>
        <fullName evidence="1">Uncharacterized protein</fullName>
    </submittedName>
</protein>
<dbReference type="EMBL" id="JAFICZ010000001">
    <property type="protein sequence ID" value="MBP1291379.1"/>
    <property type="molecule type" value="Genomic_DNA"/>
</dbReference>
<sequence length="44" mass="5077">MVAIMRKPPFWMRWRRWRAAAAFVDALFKARIKAGLVDASAADQ</sequence>
<dbReference type="Proteomes" id="UP000673383">
    <property type="component" value="Unassembled WGS sequence"/>
</dbReference>
<evidence type="ECO:0000313" key="2">
    <source>
        <dbReference type="Proteomes" id="UP000673383"/>
    </source>
</evidence>
<comment type="caution">
    <text evidence="1">The sequence shown here is derived from an EMBL/GenBank/DDBJ whole genome shotgun (WGS) entry which is preliminary data.</text>
</comment>
<gene>
    <name evidence="1" type="ORF">JOH49_001132</name>
</gene>
<organism evidence="1 2">
    <name type="scientific">Bradyrhizobium elkanii</name>
    <dbReference type="NCBI Taxonomy" id="29448"/>
    <lineage>
        <taxon>Bacteria</taxon>
        <taxon>Pseudomonadati</taxon>
        <taxon>Pseudomonadota</taxon>
        <taxon>Alphaproteobacteria</taxon>
        <taxon>Hyphomicrobiales</taxon>
        <taxon>Nitrobacteraceae</taxon>
        <taxon>Bradyrhizobium</taxon>
    </lineage>
</organism>
<name>A0A8I1XZB7_BRAEL</name>
<dbReference type="RefSeq" id="WP_256438829.1">
    <property type="nucleotide sequence ID" value="NZ_JAFICZ010000001.1"/>
</dbReference>
<accession>A0A8I1XZB7</accession>
<evidence type="ECO:0000313" key="1">
    <source>
        <dbReference type="EMBL" id="MBP1291379.1"/>
    </source>
</evidence>
<reference evidence="1" key="1">
    <citation type="submission" date="2021-02" db="EMBL/GenBank/DDBJ databases">
        <title>Genomic Encyclopedia of Type Strains, Phase IV (KMG-V): Genome sequencing to study the core and pangenomes of soil and plant-associated prokaryotes.</title>
        <authorList>
            <person name="Whitman W."/>
        </authorList>
    </citation>
    <scope>NUCLEOTIDE SEQUENCE</scope>
    <source>
        <strain evidence="1">USDA 406</strain>
    </source>
</reference>
<proteinExistence type="predicted"/>
<dbReference type="AlphaFoldDB" id="A0A8I1XZB7"/>